<dbReference type="PANTHER" id="PTHR21136:SF168">
    <property type="entry name" value="VESICLE-ASSOCIATED MEMBRANE PROTEIN 9"/>
    <property type="match status" value="1"/>
</dbReference>
<comment type="subcellular location">
    <subcellularLocation>
        <location evidence="7">Endomembrane system</location>
        <topology evidence="7">Single-pass type IV membrane protein</topology>
    </subcellularLocation>
</comment>
<evidence type="ECO:0000256" key="7">
    <source>
        <dbReference type="ARBA" id="ARBA00046280"/>
    </source>
</evidence>
<keyword evidence="4" id="KW-0653">Protein transport</keyword>
<reference evidence="12 13" key="1">
    <citation type="journal article" date="2022" name="bioRxiv">
        <title>Genomics of Preaxostyla Flagellates Illuminates Evolutionary Transitions and the Path Towards Mitochondrial Loss.</title>
        <authorList>
            <person name="Novak L.V.F."/>
            <person name="Treitli S.C."/>
            <person name="Pyrih J."/>
            <person name="Halakuc P."/>
            <person name="Pipaliya S.V."/>
            <person name="Vacek V."/>
            <person name="Brzon O."/>
            <person name="Soukal P."/>
            <person name="Eme L."/>
            <person name="Dacks J.B."/>
            <person name="Karnkowska A."/>
            <person name="Elias M."/>
            <person name="Hampl V."/>
        </authorList>
    </citation>
    <scope>NUCLEOTIDE SEQUENCE [LARGE SCALE GENOMIC DNA]</scope>
    <source>
        <strain evidence="12">NAU3</strain>
        <tissue evidence="12">Gut</tissue>
    </source>
</reference>
<dbReference type="InterPro" id="IPR011012">
    <property type="entry name" value="Longin-like_dom_sf"/>
</dbReference>
<dbReference type="CDD" id="cd15843">
    <property type="entry name" value="R-SNARE"/>
    <property type="match status" value="1"/>
</dbReference>
<dbReference type="PROSITE" id="PS50859">
    <property type="entry name" value="LONGIN"/>
    <property type="match status" value="1"/>
</dbReference>
<dbReference type="Proteomes" id="UP001281761">
    <property type="component" value="Unassembled WGS sequence"/>
</dbReference>
<sequence>MPIVYSVISRGIIVLSEVSNASGNMGEVTRKILEKLPSTESKMSYRYDDFTYHYMVKSHLCYMCLTDNSFDAKVAFSYLSALQQSFSSKYGERAYSASSNSMRDYNDTMRTLMTDYSGKSVDRIARAQQDVADTKQIMEQNIEKILNRGEKLDLLVEQSEELDQAASQFQKSSKKLERKMWYQHIWLWVIVVVVILLVIFFIVVIACGGFTFKRCRKSS</sequence>
<dbReference type="SMART" id="SM01270">
    <property type="entry name" value="Longin"/>
    <property type="match status" value="1"/>
</dbReference>
<keyword evidence="13" id="KW-1185">Reference proteome</keyword>
<keyword evidence="2" id="KW-0813">Transport</keyword>
<feature type="domain" description="V-SNARE coiled-coil homology" evidence="11">
    <location>
        <begin position="123"/>
        <end position="183"/>
    </location>
</feature>
<accession>A0ABQ9YI99</accession>
<evidence type="ECO:0000313" key="12">
    <source>
        <dbReference type="EMBL" id="KAK2963479.1"/>
    </source>
</evidence>
<dbReference type="Gene3D" id="3.30.450.50">
    <property type="entry name" value="Longin domain"/>
    <property type="match status" value="1"/>
</dbReference>
<dbReference type="PRINTS" id="PR00219">
    <property type="entry name" value="SYNAPTOBREVN"/>
</dbReference>
<keyword evidence="3 9" id="KW-0812">Transmembrane</keyword>
<dbReference type="InterPro" id="IPR010908">
    <property type="entry name" value="Longin_dom"/>
</dbReference>
<dbReference type="CDD" id="cd14824">
    <property type="entry name" value="Longin"/>
    <property type="match status" value="1"/>
</dbReference>
<evidence type="ECO:0000259" key="11">
    <source>
        <dbReference type="PROSITE" id="PS50892"/>
    </source>
</evidence>
<dbReference type="InterPro" id="IPR001388">
    <property type="entry name" value="Synaptobrevin-like"/>
</dbReference>
<dbReference type="Gene3D" id="1.20.5.110">
    <property type="match status" value="1"/>
</dbReference>
<organism evidence="12 13">
    <name type="scientific">Blattamonas nauphoetae</name>
    <dbReference type="NCBI Taxonomy" id="2049346"/>
    <lineage>
        <taxon>Eukaryota</taxon>
        <taxon>Metamonada</taxon>
        <taxon>Preaxostyla</taxon>
        <taxon>Oxymonadida</taxon>
        <taxon>Blattamonas</taxon>
    </lineage>
</organism>
<feature type="domain" description="Longin" evidence="10">
    <location>
        <begin position="7"/>
        <end position="113"/>
    </location>
</feature>
<dbReference type="PANTHER" id="PTHR21136">
    <property type="entry name" value="SNARE PROTEINS"/>
    <property type="match status" value="1"/>
</dbReference>
<evidence type="ECO:0000259" key="10">
    <source>
        <dbReference type="PROSITE" id="PS50859"/>
    </source>
</evidence>
<dbReference type="SUPFAM" id="SSF64356">
    <property type="entry name" value="SNARE-like"/>
    <property type="match status" value="1"/>
</dbReference>
<dbReference type="EMBL" id="JARBJD010000006">
    <property type="protein sequence ID" value="KAK2963479.1"/>
    <property type="molecule type" value="Genomic_DNA"/>
</dbReference>
<proteinExistence type="inferred from homology"/>
<comment type="caution">
    <text evidence="12">The sequence shown here is derived from an EMBL/GenBank/DDBJ whole genome shotgun (WGS) entry which is preliminary data.</text>
</comment>
<dbReference type="Pfam" id="PF13774">
    <property type="entry name" value="Longin"/>
    <property type="match status" value="1"/>
</dbReference>
<evidence type="ECO:0000256" key="9">
    <source>
        <dbReference type="SAM" id="Phobius"/>
    </source>
</evidence>
<evidence type="ECO:0000256" key="5">
    <source>
        <dbReference type="ARBA" id="ARBA00022989"/>
    </source>
</evidence>
<protein>
    <submittedName>
        <fullName evidence="12">Vesicle-associated membrane protein</fullName>
    </submittedName>
</protein>
<evidence type="ECO:0000313" key="13">
    <source>
        <dbReference type="Proteomes" id="UP001281761"/>
    </source>
</evidence>
<evidence type="ECO:0000256" key="2">
    <source>
        <dbReference type="ARBA" id="ARBA00022448"/>
    </source>
</evidence>
<dbReference type="Pfam" id="PF00957">
    <property type="entry name" value="Synaptobrevin"/>
    <property type="match status" value="1"/>
</dbReference>
<evidence type="ECO:0000256" key="4">
    <source>
        <dbReference type="ARBA" id="ARBA00022927"/>
    </source>
</evidence>
<feature type="transmembrane region" description="Helical" evidence="9">
    <location>
        <begin position="185"/>
        <end position="212"/>
    </location>
</feature>
<keyword evidence="5 9" id="KW-1133">Transmembrane helix</keyword>
<gene>
    <name evidence="12" type="ORF">BLNAU_1522</name>
</gene>
<evidence type="ECO:0000256" key="3">
    <source>
        <dbReference type="ARBA" id="ARBA00022692"/>
    </source>
</evidence>
<evidence type="ECO:0000256" key="8">
    <source>
        <dbReference type="PROSITE-ProRule" id="PRU00290"/>
    </source>
</evidence>
<evidence type="ECO:0000256" key="6">
    <source>
        <dbReference type="ARBA" id="ARBA00023136"/>
    </source>
</evidence>
<evidence type="ECO:0000256" key="1">
    <source>
        <dbReference type="ARBA" id="ARBA00008025"/>
    </source>
</evidence>
<keyword evidence="8" id="KW-0175">Coiled coil</keyword>
<dbReference type="InterPro" id="IPR051097">
    <property type="entry name" value="Synaptobrevin-like_transport"/>
</dbReference>
<dbReference type="PROSITE" id="PS50892">
    <property type="entry name" value="V_SNARE"/>
    <property type="match status" value="1"/>
</dbReference>
<comment type="similarity">
    <text evidence="1">Belongs to the synaptobrevin family.</text>
</comment>
<dbReference type="SUPFAM" id="SSF58038">
    <property type="entry name" value="SNARE fusion complex"/>
    <property type="match status" value="1"/>
</dbReference>
<keyword evidence="6 9" id="KW-0472">Membrane</keyword>
<name>A0ABQ9YI99_9EUKA</name>
<dbReference type="InterPro" id="IPR042855">
    <property type="entry name" value="V_SNARE_CC"/>
</dbReference>